<feature type="compositionally biased region" description="Low complexity" evidence="1">
    <location>
        <begin position="1313"/>
        <end position="1364"/>
    </location>
</feature>
<feature type="compositionally biased region" description="Low complexity" evidence="1">
    <location>
        <begin position="1217"/>
        <end position="1228"/>
    </location>
</feature>
<feature type="compositionally biased region" description="Polar residues" evidence="1">
    <location>
        <begin position="859"/>
        <end position="877"/>
    </location>
</feature>
<feature type="compositionally biased region" description="Polar residues" evidence="1">
    <location>
        <begin position="63"/>
        <end position="78"/>
    </location>
</feature>
<feature type="region of interest" description="Disordered" evidence="1">
    <location>
        <begin position="1445"/>
        <end position="1495"/>
    </location>
</feature>
<feature type="region of interest" description="Disordered" evidence="1">
    <location>
        <begin position="23"/>
        <end position="190"/>
    </location>
</feature>
<feature type="region of interest" description="Disordered" evidence="1">
    <location>
        <begin position="1528"/>
        <end position="1562"/>
    </location>
</feature>
<feature type="compositionally biased region" description="Basic and acidic residues" evidence="1">
    <location>
        <begin position="1631"/>
        <end position="1645"/>
    </location>
</feature>
<evidence type="ECO:0000313" key="2">
    <source>
        <dbReference type="EMBL" id="POY75343.1"/>
    </source>
</evidence>
<feature type="region of interest" description="Disordered" evidence="1">
    <location>
        <begin position="757"/>
        <end position="824"/>
    </location>
</feature>
<feature type="region of interest" description="Disordered" evidence="1">
    <location>
        <begin position="610"/>
        <end position="712"/>
    </location>
</feature>
<feature type="compositionally biased region" description="Polar residues" evidence="1">
    <location>
        <begin position="678"/>
        <end position="704"/>
    </location>
</feature>
<feature type="region of interest" description="Disordered" evidence="1">
    <location>
        <begin position="226"/>
        <end position="263"/>
    </location>
</feature>
<feature type="compositionally biased region" description="Polar residues" evidence="1">
    <location>
        <begin position="180"/>
        <end position="190"/>
    </location>
</feature>
<sequence>MPSAPPAALDPVPRTDSLELQRHYVQQSAAATLNGQQPRSAEPQYLGGDGGNSGAGGRRRSSENAQQQQEPHSTQLRRLSSGDPDPIRHPFVAYDPTRLKQPRGQRKASTPDSSGRLKVGSNSSAGMPANSAAPPLASAVPLAQASSDQYGSRPGSRPSSSSGGGQPSPQLLHSSTSSSGMVQPASTSEGTYQIARIHPVSSNAPTSSNGTGQSAYHMAVSGTAVPNSQSTLRQSTWSTAVPPSTNATVATTTTTVPNTPAAVQDPKDFTLEQMCESRTYIVAKAQALGQQGGFLLVTALFDSLLRRFETDKLPTSDEALLRFAPDMMPVAGTRPKDFLMIWRMWVDWTEHELGIPTIPLVAPLIALFLLDKIVSMDDRTRLVQILDLYRQAAFDVMVTLGGKPPNGLLPQWKSDQWHEWYAMLQTGQTSLFDWRSIREACGMGLTARATPAAPPQSSLMSVPAPPTVPMIAGPGFAPTIAAPPLSAPPSGAPYVPHYSPPPPMAAPPLAPPPPGAQYVPPPIQASFSVPAPPPPSPADAWPYHVPPQPPTYTPYHPGIAPTLASFHHPMHEVRPPSAHVPQRSASFSQGQQTMFPTTYGEATAFWQSGPVSATASGPAIPLRQPGHPVGVKSLPVSPQVSPQAQFARPLSSGSGLGRGSSSPTNEQQPPQRPPSPPATSTMLSGFQAKPSSSATQQRVGSVSPAQMALGTERPRVPFATGFRGSVSAAAAAPRSAPPSTGSFAEALHAEALAAAGGAPAGSLSSSTTEHTSVSASRQPAAAQSSAAPLPAPRFAPITHDPPASGSTAAMDPPQTLGKRKRTVQETVQAWKRLAHEIPLNNVATPAATTTTPAVRSPGSLATQSGQESRAPVQQTVAATHRRDSAPPVSSSGLVASQTKPTVLDVRERRVSGSQPPASETSQPRRRKTSSLKPPAPELKGISLPGDENMTDEGYDKVLDETLEAIRGFEQARAQFSVAWEATPARAGEPMPGIAQIRHRAPRDVVSASPWRDGKKQVCPSKSASLDLEATFGDFLPLPACSSTSPAPNVVQPIVRFGDPIYAWRPFPTVGANNQPPAIDLTYTAKPCPATGPLQDIIFLTPRLFLPWPEPLAPITPAVATSSHSHLKSLEAISRKRIDAEILEGRLPADDGEAYAEAVRRHLFHLVYGAIKDGKMNGLGNLKAPRLAKATRKKVAQVMAEGGVSAPTPAERIDAEAKAASAAAQTPGASTLAQSTSEEKSEGDAKFHPTRGSPKTLSAKLPLESSAASNDKEKTAQMTAIASLPNSPAVDKLANFKADLNSVSGTPIRAVSHTATSSAPPTTAPSSAAATPDGSPAPSKARRPSLAGVGSSASSPAVPGVASGSRPRAKSIGGRRVSTGPGVHPLAQIYAVAPNGLRQQLRELSADVRGVPSDSAAAVLAAAAKKIQPAARRALSMTASPRLASSKELAHPSPPLVPIPLAGEAGSGEVVPGQVDKGKGKQKQGSVEPPVPKKGSALGVLLDEEVVPDSAACGSPVGGVSQVSDATGKLVPAAPSRPGNARDAIVVPDSAAPGSPVGSAAKSALSTAAPSRLAGKDGMVTTEVDSPDIPLASLAKGKRFAPVPHRSLLATGAQSAVADEVDSPDVPLASLAKEKQRVVESAKDTEMADAAPVPAPSPAPSASSSFASAFSSVARAAGGALASAARAFLPGSTAPAAIELEAEDEEEPSSPVRTKATIPPTVPISIGSPEAAQPPPTAEETQVAVPNVVKALTSPIAGTSKTAVPAHPLDTSALPPLYLPVEPLRPCAVREIARSKAHWLKASEPYRPFGPFLS</sequence>
<feature type="region of interest" description="Disordered" evidence="1">
    <location>
        <begin position="1696"/>
        <end position="1742"/>
    </location>
</feature>
<feature type="compositionally biased region" description="Low complexity" evidence="1">
    <location>
        <begin position="239"/>
        <end position="263"/>
    </location>
</feature>
<feature type="compositionally biased region" description="Low complexity" evidence="1">
    <location>
        <begin position="1549"/>
        <end position="1562"/>
    </location>
</feature>
<dbReference type="OrthoDB" id="2529847at2759"/>
<feature type="region of interest" description="Disordered" evidence="1">
    <location>
        <begin position="841"/>
        <end position="952"/>
    </location>
</feature>
<feature type="compositionally biased region" description="Polar residues" evidence="1">
    <location>
        <begin position="887"/>
        <end position="900"/>
    </location>
</feature>
<feature type="region of interest" description="Disordered" evidence="1">
    <location>
        <begin position="1614"/>
        <end position="1665"/>
    </location>
</feature>
<feature type="compositionally biased region" description="Gly residues" evidence="1">
    <location>
        <begin position="47"/>
        <end position="56"/>
    </location>
</feature>
<comment type="caution">
    <text evidence="2">The sequence shown here is derived from an EMBL/GenBank/DDBJ whole genome shotgun (WGS) entry which is preliminary data.</text>
</comment>
<gene>
    <name evidence="2" type="ORF">BMF94_1571</name>
</gene>
<feature type="compositionally biased region" description="Low complexity" evidence="1">
    <location>
        <begin position="128"/>
        <end position="179"/>
    </location>
</feature>
<feature type="compositionally biased region" description="Low complexity" evidence="1">
    <location>
        <begin position="774"/>
        <end position="788"/>
    </location>
</feature>
<accession>A0A2S5BF18</accession>
<keyword evidence="3" id="KW-1185">Reference proteome</keyword>
<name>A0A2S5BF18_9BASI</name>
<feature type="compositionally biased region" description="Low complexity" evidence="1">
    <location>
        <begin position="648"/>
        <end position="669"/>
    </location>
</feature>
<evidence type="ECO:0000313" key="3">
    <source>
        <dbReference type="Proteomes" id="UP000237144"/>
    </source>
</evidence>
<organism evidence="2 3">
    <name type="scientific">Rhodotorula taiwanensis</name>
    <dbReference type="NCBI Taxonomy" id="741276"/>
    <lineage>
        <taxon>Eukaryota</taxon>
        <taxon>Fungi</taxon>
        <taxon>Dikarya</taxon>
        <taxon>Basidiomycota</taxon>
        <taxon>Pucciniomycotina</taxon>
        <taxon>Microbotryomycetes</taxon>
        <taxon>Sporidiobolales</taxon>
        <taxon>Sporidiobolaceae</taxon>
        <taxon>Rhodotorula</taxon>
    </lineage>
</organism>
<dbReference type="Proteomes" id="UP000237144">
    <property type="component" value="Unassembled WGS sequence"/>
</dbReference>
<dbReference type="EMBL" id="PJQD01000017">
    <property type="protein sequence ID" value="POY75343.1"/>
    <property type="molecule type" value="Genomic_DNA"/>
</dbReference>
<proteinExistence type="predicted"/>
<feature type="compositionally biased region" description="Low complexity" evidence="1">
    <location>
        <begin position="843"/>
        <end position="853"/>
    </location>
</feature>
<feature type="compositionally biased region" description="Polar residues" evidence="1">
    <location>
        <begin position="226"/>
        <end position="238"/>
    </location>
</feature>
<feature type="region of interest" description="Disordered" evidence="1">
    <location>
        <begin position="1311"/>
        <end position="1379"/>
    </location>
</feature>
<feature type="region of interest" description="Disordered" evidence="1">
    <location>
        <begin position="1214"/>
        <end position="1275"/>
    </location>
</feature>
<evidence type="ECO:0000256" key="1">
    <source>
        <dbReference type="SAM" id="MobiDB-lite"/>
    </source>
</evidence>
<feature type="compositionally biased region" description="Polar residues" evidence="1">
    <location>
        <begin position="24"/>
        <end position="39"/>
    </location>
</feature>
<feature type="compositionally biased region" description="Polar residues" evidence="1">
    <location>
        <begin position="911"/>
        <end position="921"/>
    </location>
</feature>
<protein>
    <submittedName>
        <fullName evidence="2">Uncharacterized protein</fullName>
    </submittedName>
</protein>
<feature type="compositionally biased region" description="Basic and acidic residues" evidence="1">
    <location>
        <begin position="1236"/>
        <end position="1246"/>
    </location>
</feature>
<dbReference type="STRING" id="741276.A0A2S5BF18"/>
<feature type="compositionally biased region" description="Low complexity" evidence="1">
    <location>
        <begin position="757"/>
        <end position="766"/>
    </location>
</feature>
<reference evidence="2 3" key="1">
    <citation type="journal article" date="2018" name="Front. Microbiol.">
        <title>Prospects for Fungal Bioremediation of Acidic Radioactive Waste Sites: Characterization and Genome Sequence of Rhodotorula taiwanensis MD1149.</title>
        <authorList>
            <person name="Tkavc R."/>
            <person name="Matrosova V.Y."/>
            <person name="Grichenko O.E."/>
            <person name="Gostincar C."/>
            <person name="Volpe R.P."/>
            <person name="Klimenkova P."/>
            <person name="Gaidamakova E.K."/>
            <person name="Zhou C.E."/>
            <person name="Stewart B.J."/>
            <person name="Lyman M.G."/>
            <person name="Malfatti S.A."/>
            <person name="Rubinfeld B."/>
            <person name="Courtot M."/>
            <person name="Singh J."/>
            <person name="Dalgard C.L."/>
            <person name="Hamilton T."/>
            <person name="Frey K.G."/>
            <person name="Gunde-Cimerman N."/>
            <person name="Dugan L."/>
            <person name="Daly M.J."/>
        </authorList>
    </citation>
    <scope>NUCLEOTIDE SEQUENCE [LARGE SCALE GENOMIC DNA]</scope>
    <source>
        <strain evidence="2 3">MD1149</strain>
    </source>
</reference>